<dbReference type="Pfam" id="PF06782">
    <property type="entry name" value="UPF0236"/>
    <property type="match status" value="1"/>
</dbReference>
<accession>A0ABM7T957</accession>
<evidence type="ECO:0000313" key="3">
    <source>
        <dbReference type="Proteomes" id="UP000824633"/>
    </source>
</evidence>
<evidence type="ECO:0000313" key="2">
    <source>
        <dbReference type="EMBL" id="BCZ47867.1"/>
    </source>
</evidence>
<evidence type="ECO:0000256" key="1">
    <source>
        <dbReference type="ARBA" id="ARBA00006539"/>
    </source>
</evidence>
<keyword evidence="3" id="KW-1185">Reference proteome</keyword>
<dbReference type="InterPro" id="IPR009620">
    <property type="entry name" value="UPF0236"/>
</dbReference>
<organism evidence="2 3">
    <name type="scientific">Clostridium gelidum</name>
    <dbReference type="NCBI Taxonomy" id="704125"/>
    <lineage>
        <taxon>Bacteria</taxon>
        <taxon>Bacillati</taxon>
        <taxon>Bacillota</taxon>
        <taxon>Clostridia</taxon>
        <taxon>Eubacteriales</taxon>
        <taxon>Clostridiaceae</taxon>
        <taxon>Clostridium</taxon>
    </lineage>
</organism>
<sequence length="209" mass="24096">MGKSTLKQAVNLVTEASAESFRNVSKQNDSLVLCNPSHQTIKNRVSDIGELLKSSEVERIQKYFNNELKGENQVEILFEEKDGLFLSIQGEKNKKEIKLVKVYEGWQPETVESKRYKTINTLYFAGYDKPEQFDAVVNSGIAQIYNMDYLKTRILNGDGAAWISKEIDIDESVQYQLDLFHIYQKATRKISNLDDRKINPFSVCYTRFS</sequence>
<comment type="similarity">
    <text evidence="1">Belongs to the UPF0236 family.</text>
</comment>
<dbReference type="Proteomes" id="UP000824633">
    <property type="component" value="Chromosome"/>
</dbReference>
<proteinExistence type="inferred from homology"/>
<dbReference type="EMBL" id="AP024849">
    <property type="protein sequence ID" value="BCZ47867.1"/>
    <property type="molecule type" value="Genomic_DNA"/>
</dbReference>
<reference evidence="3" key="1">
    <citation type="submission" date="2021-07" db="EMBL/GenBank/DDBJ databases">
        <title>Complete genome sequencing of a Clostridium isolate.</title>
        <authorList>
            <person name="Ueki A."/>
            <person name="Tonouchi A."/>
        </authorList>
    </citation>
    <scope>NUCLEOTIDE SEQUENCE [LARGE SCALE GENOMIC DNA]</scope>
    <source>
        <strain evidence="3">C5S11</strain>
    </source>
</reference>
<protein>
    <submittedName>
        <fullName evidence="2">Uncharacterized protein</fullName>
    </submittedName>
</protein>
<gene>
    <name evidence="2" type="ORF">psyc5s11_39340</name>
</gene>
<name>A0ABM7T957_9CLOT</name>